<dbReference type="EMBL" id="JADWOX010000001">
    <property type="protein sequence ID" value="MBI1682457.1"/>
    <property type="molecule type" value="Genomic_DNA"/>
</dbReference>
<organism evidence="2 3">
    <name type="scientific">Caulobacter hibisci</name>
    <dbReference type="NCBI Taxonomy" id="2035993"/>
    <lineage>
        <taxon>Bacteria</taxon>
        <taxon>Pseudomonadati</taxon>
        <taxon>Pseudomonadota</taxon>
        <taxon>Alphaproteobacteria</taxon>
        <taxon>Caulobacterales</taxon>
        <taxon>Caulobacteraceae</taxon>
        <taxon>Caulobacter</taxon>
    </lineage>
</organism>
<evidence type="ECO:0000313" key="3">
    <source>
        <dbReference type="Proteomes" id="UP000639859"/>
    </source>
</evidence>
<keyword evidence="3" id="KW-1185">Reference proteome</keyword>
<dbReference type="Proteomes" id="UP000639859">
    <property type="component" value="Unassembled WGS sequence"/>
</dbReference>
<sequence length="97" mass="10576">MPAFEESLEVVLGYLDHPPTEGTLEDAAFLAALDHVLTASLPEDDDEDLIDSLGLDDDLRSRLEAVALRRHASHPFGEHPGGIGPTLGMDLRLKRPH</sequence>
<comment type="caution">
    <text evidence="2">The sequence shown here is derived from an EMBL/GenBank/DDBJ whole genome shotgun (WGS) entry which is preliminary data.</text>
</comment>
<evidence type="ECO:0000313" key="2">
    <source>
        <dbReference type="EMBL" id="MBI1682457.1"/>
    </source>
</evidence>
<gene>
    <name evidence="2" type="ORF">I4Q42_02110</name>
</gene>
<protein>
    <recommendedName>
        <fullName evidence="4">CdiI immunity protein domain-containing protein</fullName>
    </recommendedName>
</protein>
<reference evidence="2 3" key="1">
    <citation type="submission" date="2020-11" db="EMBL/GenBank/DDBJ databases">
        <title>genome sequence of strain KACC 18849.</title>
        <authorList>
            <person name="Gao J."/>
            <person name="Zhang X."/>
        </authorList>
    </citation>
    <scope>NUCLEOTIDE SEQUENCE [LARGE SCALE GENOMIC DNA]</scope>
    <source>
        <strain evidence="2 3">KACC 18849</strain>
    </source>
</reference>
<feature type="region of interest" description="Disordered" evidence="1">
    <location>
        <begin position="74"/>
        <end position="97"/>
    </location>
</feature>
<accession>A0ABS0SS64</accession>
<evidence type="ECO:0008006" key="4">
    <source>
        <dbReference type="Google" id="ProtNLM"/>
    </source>
</evidence>
<evidence type="ECO:0000256" key="1">
    <source>
        <dbReference type="SAM" id="MobiDB-lite"/>
    </source>
</evidence>
<name>A0ABS0SS64_9CAUL</name>
<proteinExistence type="predicted"/>